<dbReference type="SMART" id="SM00180">
    <property type="entry name" value="EGF_Lam"/>
    <property type="match status" value="5"/>
</dbReference>
<dbReference type="InterPro" id="IPR000742">
    <property type="entry name" value="EGF"/>
</dbReference>
<dbReference type="InterPro" id="IPR018097">
    <property type="entry name" value="EGF_Ca-bd_CS"/>
</dbReference>
<keyword evidence="4 6" id="KW-1015">Disulfide bond</keyword>
<dbReference type="CDD" id="cd00055">
    <property type="entry name" value="EGF_Lam"/>
    <property type="match status" value="1"/>
</dbReference>
<dbReference type="Proteomes" id="UP000700334">
    <property type="component" value="Unassembled WGS sequence"/>
</dbReference>
<dbReference type="FunFam" id="2.10.25.10:FF:000240">
    <property type="entry name" value="Vitamin K-dependent protein S"/>
    <property type="match status" value="1"/>
</dbReference>
<dbReference type="SUPFAM" id="SSF57196">
    <property type="entry name" value="EGF/Laminin"/>
    <property type="match status" value="2"/>
</dbReference>
<evidence type="ECO:0000259" key="8">
    <source>
        <dbReference type="PROSITE" id="PS50026"/>
    </source>
</evidence>
<feature type="region of interest" description="Disordered" evidence="7">
    <location>
        <begin position="202"/>
        <end position="275"/>
    </location>
</feature>
<sequence length="806" mass="84316">MGHCGAASQARLGAAARPGHPWLRAPVSPAITSCSVGNGGCQHQCVQATAAQHHCRCRPDFQLQEDGRSCMRRSRCVDRNGGCMHMCQVVQGAARCQCHAGYRLATDRKACEDVDECATGLAQCAHGCLNTRGSFKCVCRAGYELGADGRQCYRIEMEIVNSCEAGNGGCSHGCSHSSAGPQCTCPSGYRLDADQKTCVGARPAAGSAPLPPGPWSRAPGDPAAPRPCSPLAERPGPLAREGWWGAPPTRTAAGRGGGEPAHGGLAGPRGEGAGQQAPLFRRRGRLRQGALLPAGLLRYARRLRVRLLRGLPARPRRLRLRGCVPGRSVRGRASGAVAPAPSRGRRSLAPELAAPRLPLARLPAGGPHARGLRLSGRGPGGGRLPQDRPRLPADVDECASGRGGCEQLCVNLAGSFRCACGPGYRLHEDRRGCTPLELPQLDLDGELPLVRALPHVTVLRDELPPLFQEDYVGAEEEEEAEARGEHTVQEKFVCLDRSFGWDCSLTCEDCRNGAACLPGLGGCDCPAGWTGLLCNESEARARRAGLGHRELRGGAGGRAAGAASRAACPPDTFGKNCSSSCSCRNGGTCGPETGTCRCPPGVSGAHCEDGCPKGFYGRLCRKKCHCAHRGRCHRLYGACLCDPGLYGRFCHLACPPWAFGPGCSEECQCDRRGTRACDRRDGHCSCKAGYRGERCQEECQPGSFGPGCLEVCSCPPGVACDPASGACWEQCPAGHRGKDCAQECPSGTFGVNCSGACSCGGAPCNRVTGQCLCPPGRAGDDCGAGETCVGVPSLGVAGRCPRSPPR</sequence>
<dbReference type="Pfam" id="PF07645">
    <property type="entry name" value="EGF_CA"/>
    <property type="match status" value="2"/>
</dbReference>
<feature type="compositionally biased region" description="Gly residues" evidence="7">
    <location>
        <begin position="254"/>
        <end position="273"/>
    </location>
</feature>
<protein>
    <submittedName>
        <fullName evidence="9">Multiple epidermal growth factor-like domains protein 6</fullName>
    </submittedName>
</protein>
<dbReference type="SUPFAM" id="SSF57184">
    <property type="entry name" value="Growth factor receptor domain"/>
    <property type="match status" value="2"/>
</dbReference>
<evidence type="ECO:0000256" key="2">
    <source>
        <dbReference type="ARBA" id="ARBA00022729"/>
    </source>
</evidence>
<dbReference type="InterPro" id="IPR001881">
    <property type="entry name" value="EGF-like_Ca-bd_dom"/>
</dbReference>
<keyword evidence="10" id="KW-1185">Reference proteome</keyword>
<dbReference type="GO" id="GO:0005509">
    <property type="term" value="F:calcium ion binding"/>
    <property type="evidence" value="ECO:0007669"/>
    <property type="project" value="InterPro"/>
</dbReference>
<evidence type="ECO:0000313" key="9">
    <source>
        <dbReference type="EMBL" id="KAG8505462.1"/>
    </source>
</evidence>
<keyword evidence="1 6" id="KW-0245">EGF-like domain</keyword>
<dbReference type="InterPro" id="IPR009030">
    <property type="entry name" value="Growth_fac_rcpt_cys_sf"/>
</dbReference>
<evidence type="ECO:0000256" key="7">
    <source>
        <dbReference type="SAM" id="MobiDB-lite"/>
    </source>
</evidence>
<dbReference type="PROSITE" id="PS00010">
    <property type="entry name" value="ASX_HYDROXYL"/>
    <property type="match status" value="2"/>
</dbReference>
<keyword evidence="2" id="KW-0732">Signal</keyword>
<dbReference type="PROSITE" id="PS50026">
    <property type="entry name" value="EGF_3"/>
    <property type="match status" value="3"/>
</dbReference>
<feature type="disulfide bond" evidence="6">
    <location>
        <begin position="525"/>
        <end position="534"/>
    </location>
</feature>
<accession>A0A8J6DCU3</accession>
<dbReference type="SMART" id="SM00179">
    <property type="entry name" value="EGF_CA"/>
    <property type="match status" value="5"/>
</dbReference>
<dbReference type="InterPro" id="IPR002049">
    <property type="entry name" value="LE_dom"/>
</dbReference>
<dbReference type="PROSITE" id="PS01187">
    <property type="entry name" value="EGF_CA"/>
    <property type="match status" value="2"/>
</dbReference>
<dbReference type="PRINTS" id="PR00011">
    <property type="entry name" value="EGFLAMININ"/>
</dbReference>
<proteinExistence type="predicted"/>
<evidence type="ECO:0000256" key="4">
    <source>
        <dbReference type="ARBA" id="ARBA00023157"/>
    </source>
</evidence>
<dbReference type="OrthoDB" id="409374at2759"/>
<feature type="compositionally biased region" description="Low complexity" evidence="7">
    <location>
        <begin position="359"/>
        <end position="376"/>
    </location>
</feature>
<dbReference type="AlphaFoldDB" id="A0A8J6DCU3"/>
<dbReference type="FunFam" id="2.10.25.10:FF:000037">
    <property type="entry name" value="Signal peptide, CUB domain and EGF-like domain-containing 2"/>
    <property type="match status" value="2"/>
</dbReference>
<dbReference type="Gene3D" id="2.10.25.10">
    <property type="entry name" value="Laminin"/>
    <property type="match status" value="6"/>
</dbReference>
<gene>
    <name evidence="9" type="ORF">J0S82_016206</name>
</gene>
<dbReference type="FunFam" id="2.170.300.10:FF:000041">
    <property type="entry name" value="Tyrosine protein kinase receptor tie-1, putative"/>
    <property type="match status" value="1"/>
</dbReference>
<evidence type="ECO:0000256" key="5">
    <source>
        <dbReference type="ARBA" id="ARBA00023180"/>
    </source>
</evidence>
<feature type="domain" description="EGF-like" evidence="8">
    <location>
        <begin position="499"/>
        <end position="535"/>
    </location>
</feature>
<dbReference type="PROSITE" id="PS01186">
    <property type="entry name" value="EGF_2"/>
    <property type="match status" value="3"/>
</dbReference>
<comment type="caution">
    <text evidence="6">Lacks conserved residue(s) required for the propagation of feature annotation.</text>
</comment>
<dbReference type="Pfam" id="PF14670">
    <property type="entry name" value="FXa_inhibition"/>
    <property type="match status" value="3"/>
</dbReference>
<feature type="region of interest" description="Disordered" evidence="7">
    <location>
        <begin position="359"/>
        <end position="389"/>
    </location>
</feature>
<dbReference type="InterPro" id="IPR052108">
    <property type="entry name" value="MEGF/SIB"/>
</dbReference>
<feature type="domain" description="EGF-like" evidence="8">
    <location>
        <begin position="573"/>
        <end position="608"/>
    </location>
</feature>
<dbReference type="InterPro" id="IPR000152">
    <property type="entry name" value="EGF-type_Asp/Asn_hydroxyl_site"/>
</dbReference>
<dbReference type="EMBL" id="JAGFMF010012255">
    <property type="protein sequence ID" value="KAG8505462.1"/>
    <property type="molecule type" value="Genomic_DNA"/>
</dbReference>
<comment type="caution">
    <text evidence="9">The sequence shown here is derived from an EMBL/GenBank/DDBJ whole genome shotgun (WGS) entry which is preliminary data.</text>
</comment>
<feature type="disulfide bond" evidence="6">
    <location>
        <begin position="598"/>
        <end position="607"/>
    </location>
</feature>
<keyword evidence="3" id="KW-0677">Repeat</keyword>
<keyword evidence="5" id="KW-0325">Glycoprotein</keyword>
<evidence type="ECO:0000256" key="1">
    <source>
        <dbReference type="ARBA" id="ARBA00022536"/>
    </source>
</evidence>
<dbReference type="PANTHER" id="PTHR24035:SF137">
    <property type="entry name" value="MULTIPLE EPIDERMAL GROWTH FACTOR-LIKE DOMAINS PROTEIN 6"/>
    <property type="match status" value="1"/>
</dbReference>
<dbReference type="FunFam" id="2.10.25.10:FF:000306">
    <property type="entry name" value="Multiple epidermal growth factor-like domains 6"/>
    <property type="match status" value="1"/>
</dbReference>
<dbReference type="SMART" id="SM00181">
    <property type="entry name" value="EGF"/>
    <property type="match status" value="11"/>
</dbReference>
<dbReference type="PANTHER" id="PTHR24035">
    <property type="entry name" value="MULTIPLE EPIDERMAL GROWTH FACTOR-LIKE DOMAINS PROTEIN"/>
    <property type="match status" value="1"/>
</dbReference>
<evidence type="ECO:0000256" key="3">
    <source>
        <dbReference type="ARBA" id="ARBA00022737"/>
    </source>
</evidence>
<dbReference type="Gene3D" id="2.170.300.10">
    <property type="entry name" value="Tie2 ligand-binding domain superfamily"/>
    <property type="match status" value="3"/>
</dbReference>
<organism evidence="9 10">
    <name type="scientific">Galemys pyrenaicus</name>
    <name type="common">Iberian desman</name>
    <name type="synonym">Pyrenean desman</name>
    <dbReference type="NCBI Taxonomy" id="202257"/>
    <lineage>
        <taxon>Eukaryota</taxon>
        <taxon>Metazoa</taxon>
        <taxon>Chordata</taxon>
        <taxon>Craniata</taxon>
        <taxon>Vertebrata</taxon>
        <taxon>Euteleostomi</taxon>
        <taxon>Mammalia</taxon>
        <taxon>Eutheria</taxon>
        <taxon>Laurasiatheria</taxon>
        <taxon>Eulipotyphla</taxon>
        <taxon>Talpidae</taxon>
        <taxon>Galemys</taxon>
    </lineage>
</organism>
<name>A0A8J6DCU3_GALPY</name>
<feature type="domain" description="EGF-like" evidence="8">
    <location>
        <begin position="113"/>
        <end position="153"/>
    </location>
</feature>
<reference evidence="9" key="1">
    <citation type="journal article" date="2021" name="Evol. Appl.">
        <title>The genome of the Pyrenean desman and the effects of bottlenecks and inbreeding on the genomic landscape of an endangered species.</title>
        <authorList>
            <person name="Escoda L."/>
            <person name="Castresana J."/>
        </authorList>
    </citation>
    <scope>NUCLEOTIDE SEQUENCE</scope>
    <source>
        <strain evidence="9">IBE-C5619</strain>
    </source>
</reference>
<evidence type="ECO:0000256" key="6">
    <source>
        <dbReference type="PROSITE-ProRule" id="PRU00076"/>
    </source>
</evidence>
<dbReference type="PROSITE" id="PS00022">
    <property type="entry name" value="EGF_1"/>
    <property type="match status" value="3"/>
</dbReference>
<evidence type="ECO:0000313" key="10">
    <source>
        <dbReference type="Proteomes" id="UP000700334"/>
    </source>
</evidence>
<dbReference type="InterPro" id="IPR049883">
    <property type="entry name" value="NOTCH1_EGF-like"/>
</dbReference>